<keyword evidence="2" id="KW-1185">Reference proteome</keyword>
<evidence type="ECO:0000313" key="1">
    <source>
        <dbReference type="EMBL" id="QPG06924.1"/>
    </source>
</evidence>
<dbReference type="EMBL" id="CP064795">
    <property type="protein sequence ID" value="QPG06924.1"/>
    <property type="molecule type" value="Genomic_DNA"/>
</dbReference>
<sequence>MKISYVRLGWVRAEIIEQHKGITVQALDKRRNRGKFIEGQHWKKVHGVIMYHYENIDQLFEEFNESVA</sequence>
<dbReference type="InterPro" id="IPR009634">
    <property type="entry name" value="Put_exci"/>
</dbReference>
<dbReference type="InterPro" id="IPR038146">
    <property type="entry name" value="933W_put_Xis_sf"/>
</dbReference>
<organism evidence="1 2">
    <name type="scientific">Salinimonas marina</name>
    <dbReference type="NCBI Taxonomy" id="2785918"/>
    <lineage>
        <taxon>Bacteria</taxon>
        <taxon>Pseudomonadati</taxon>
        <taxon>Pseudomonadota</taxon>
        <taxon>Gammaproteobacteria</taxon>
        <taxon>Alteromonadales</taxon>
        <taxon>Alteromonadaceae</taxon>
        <taxon>Alteromonas/Salinimonas group</taxon>
        <taxon>Salinimonas</taxon>
    </lineage>
</organism>
<dbReference type="AlphaFoldDB" id="A0A7S9DZQ7"/>
<dbReference type="Proteomes" id="UP000595095">
    <property type="component" value="Chromosome"/>
</dbReference>
<evidence type="ECO:0000313" key="2">
    <source>
        <dbReference type="Proteomes" id="UP000595095"/>
    </source>
</evidence>
<accession>A0A7S9DZQ7</accession>
<proteinExistence type="predicted"/>
<dbReference type="Gene3D" id="1.10.1660.60">
    <property type="entry name" value="Putative excisionased domain DUF1233"/>
    <property type="match status" value="1"/>
</dbReference>
<dbReference type="RefSeq" id="WP_195811996.1">
    <property type="nucleotide sequence ID" value="NZ_CP064795.1"/>
</dbReference>
<name>A0A7S9DZQ7_9ALTE</name>
<dbReference type="Pfam" id="PF06806">
    <property type="entry name" value="DUF1233"/>
    <property type="match status" value="1"/>
</dbReference>
<dbReference type="KEGG" id="smaa:IT774_07420"/>
<reference evidence="1 2" key="1">
    <citation type="submission" date="2020-11" db="EMBL/GenBank/DDBJ databases">
        <title>Complete genome sequence for Salinimonas sp. strain G2-b.</title>
        <authorList>
            <person name="Park S.-J."/>
        </authorList>
    </citation>
    <scope>NUCLEOTIDE SEQUENCE [LARGE SCALE GENOMIC DNA]</scope>
    <source>
        <strain evidence="1 2">G2-b</strain>
    </source>
</reference>
<protein>
    <submittedName>
        <fullName evidence="1">Excisionase family protein</fullName>
    </submittedName>
</protein>
<gene>
    <name evidence="1" type="primary">xisR</name>
    <name evidence="1" type="ORF">IT774_07420</name>
</gene>